<proteinExistence type="predicted"/>
<feature type="region of interest" description="Disordered" evidence="1">
    <location>
        <begin position="590"/>
        <end position="610"/>
    </location>
</feature>
<dbReference type="EMBL" id="CP001291">
    <property type="protein sequence ID" value="ACK68980.1"/>
    <property type="molecule type" value="Genomic_DNA"/>
</dbReference>
<dbReference type="KEGG" id="cyc:PCC7424_0516"/>
<dbReference type="STRING" id="65393.PCC7424_0516"/>
<name>B7KDG0_GLOC7</name>
<evidence type="ECO:0000313" key="3">
    <source>
        <dbReference type="Proteomes" id="UP000002384"/>
    </source>
</evidence>
<dbReference type="Proteomes" id="UP000002384">
    <property type="component" value="Chromosome"/>
</dbReference>
<sequence>MVKNLYVPKRYGNYADTFLTLGLADLAKETLRQIQSKTQIILFDEGFRYRLEFKNDVDVEAIATSVTYTNLFPPVKGAKTNIEGIPEDVEPFDTVKASEERKRYREYRYQGGKKLDLGDDAPEPPDSQTQNGVILTSMRHDRNHNALWEGAWELRDNYGTFIACIFQAFSQSNFQHSPSQIVADLFQKRTKKKLPSPASAVKLFMPTSVQGINRLKADSNKTDSQKSDWLELWLIAGGLFEFGLSERVKVGESTYDWRVVALNPKEISLNNYRTVLDDLRKLDPPGGGHGVARFDAELVLKLCRDLLNHHPARANQNAKITRRRSFSRSIRDDISGFSGTHFNSKGQVYGVKETFSLGLPSWIKDPETADEIKQYQILLKEHLSVVQSLAAEETEILAAYRDFITGTDIALFFPFQVLYADYAIKCLANNAKKPRLFSIKGLNIMTRNFKAKEGQDCSIIEIIEDPGFLRIARAINSATVYAGKIQTKNGQVELDWPRTYGLAQRLSNNAGSPTDFIIELTAFLTSYENENLRISEQLQKEGKTIKRVWPTTEDLNQVIALIDRCGSSLVANLLIAYGYAKWTKPVAEEPKDIPVEITDETDENLSEDSE</sequence>
<protein>
    <submittedName>
        <fullName evidence="2">Uncharacterized protein</fullName>
    </submittedName>
</protein>
<dbReference type="RefSeq" id="WP_012597927.1">
    <property type="nucleotide sequence ID" value="NC_011729.1"/>
</dbReference>
<organism evidence="2 3">
    <name type="scientific">Gloeothece citriformis (strain PCC 7424)</name>
    <name type="common">Cyanothece sp. (strain PCC 7424)</name>
    <dbReference type="NCBI Taxonomy" id="65393"/>
    <lineage>
        <taxon>Bacteria</taxon>
        <taxon>Bacillati</taxon>
        <taxon>Cyanobacteriota</taxon>
        <taxon>Cyanophyceae</taxon>
        <taxon>Oscillatoriophycideae</taxon>
        <taxon>Chroococcales</taxon>
        <taxon>Aphanothecaceae</taxon>
        <taxon>Gloeothece</taxon>
        <taxon>Gloeothece citriformis</taxon>
    </lineage>
</organism>
<dbReference type="eggNOG" id="COG5551">
    <property type="taxonomic scope" value="Bacteria"/>
</dbReference>
<gene>
    <name evidence="2" type="ordered locus">PCC7424_0516</name>
</gene>
<accession>B7KDG0</accession>
<evidence type="ECO:0000256" key="1">
    <source>
        <dbReference type="SAM" id="MobiDB-lite"/>
    </source>
</evidence>
<dbReference type="HOGENOM" id="CLU_033623_0_0_3"/>
<dbReference type="OrthoDB" id="494267at2"/>
<evidence type="ECO:0000313" key="2">
    <source>
        <dbReference type="EMBL" id="ACK68980.1"/>
    </source>
</evidence>
<keyword evidence="3" id="KW-1185">Reference proteome</keyword>
<dbReference type="AlphaFoldDB" id="B7KDG0"/>
<reference evidence="3" key="1">
    <citation type="journal article" date="2011" name="MBio">
        <title>Novel metabolic attributes of the genus Cyanothece, comprising a group of unicellular nitrogen-fixing Cyanobacteria.</title>
        <authorList>
            <person name="Bandyopadhyay A."/>
            <person name="Elvitigala T."/>
            <person name="Welsh E."/>
            <person name="Stockel J."/>
            <person name="Liberton M."/>
            <person name="Min H."/>
            <person name="Sherman L.A."/>
            <person name="Pakrasi H.B."/>
        </authorList>
    </citation>
    <scope>NUCLEOTIDE SEQUENCE [LARGE SCALE GENOMIC DNA]</scope>
    <source>
        <strain evidence="3">PCC 7424</strain>
    </source>
</reference>
<feature type="compositionally biased region" description="Acidic residues" evidence="1">
    <location>
        <begin position="597"/>
        <end position="610"/>
    </location>
</feature>